<keyword evidence="4" id="KW-0547">Nucleotide-binding</keyword>
<name>A0A5B9DM16_9HYPH</name>
<dbReference type="InterPro" id="IPR003593">
    <property type="entry name" value="AAA+_ATPase"/>
</dbReference>
<accession>A0A5B9DM16</accession>
<dbReference type="InterPro" id="IPR011527">
    <property type="entry name" value="ABC1_TM_dom"/>
</dbReference>
<dbReference type="PROSITE" id="PS50929">
    <property type="entry name" value="ABC_TM1F"/>
    <property type="match status" value="1"/>
</dbReference>
<reference evidence="8 9" key="1">
    <citation type="journal article" date="2015" name="Int. J. Syst. Evol. Microbiol.">
        <title>Youhaiella tibetensis gen. nov., sp. nov., isolated from subsurface sediment.</title>
        <authorList>
            <person name="Wang Y.X."/>
            <person name="Huang F.Q."/>
            <person name="Nogi Y."/>
            <person name="Pang S.J."/>
            <person name="Wang P.K."/>
            <person name="Lv J."/>
        </authorList>
    </citation>
    <scope>NUCLEOTIDE SEQUENCE [LARGE SCALE GENOMIC DNA]</scope>
    <source>
        <strain evidence="9">fig4</strain>
    </source>
</reference>
<dbReference type="OrthoDB" id="9804259at2"/>
<dbReference type="SUPFAM" id="SSF52540">
    <property type="entry name" value="P-loop containing nucleoside triphosphate hydrolases"/>
    <property type="match status" value="1"/>
</dbReference>
<protein>
    <submittedName>
        <fullName evidence="8">ABC transporter ATP-binding protein</fullName>
    </submittedName>
</protein>
<dbReference type="Pfam" id="PF00664">
    <property type="entry name" value="ABC_membrane"/>
    <property type="match status" value="1"/>
</dbReference>
<dbReference type="CDD" id="cd18547">
    <property type="entry name" value="ABC_6TM_Tm288_like"/>
    <property type="match status" value="1"/>
</dbReference>
<dbReference type="Gene3D" id="3.40.50.300">
    <property type="entry name" value="P-loop containing nucleotide triphosphate hydrolases"/>
    <property type="match status" value="1"/>
</dbReference>
<dbReference type="InterPro" id="IPR036640">
    <property type="entry name" value="ABC1_TM_sf"/>
</dbReference>
<dbReference type="GO" id="GO:0005524">
    <property type="term" value="F:ATP binding"/>
    <property type="evidence" value="ECO:0007669"/>
    <property type="project" value="UniProtKB-KW"/>
</dbReference>
<dbReference type="KEGG" id="yti:FNA67_08230"/>
<evidence type="ECO:0000256" key="5">
    <source>
        <dbReference type="ARBA" id="ARBA00022840"/>
    </source>
</evidence>
<evidence type="ECO:0000313" key="9">
    <source>
        <dbReference type="Proteomes" id="UP000321062"/>
    </source>
</evidence>
<evidence type="ECO:0000256" key="1">
    <source>
        <dbReference type="ARBA" id="ARBA00004651"/>
    </source>
</evidence>
<comment type="subcellular location">
    <subcellularLocation>
        <location evidence="1">Cell membrane</location>
        <topology evidence="1">Multi-pass membrane protein</topology>
    </subcellularLocation>
</comment>
<comment type="similarity">
    <text evidence="2">Belongs to the ABC transporter superfamily.</text>
</comment>
<keyword evidence="9" id="KW-1185">Reference proteome</keyword>
<dbReference type="InterPro" id="IPR027417">
    <property type="entry name" value="P-loop_NTPase"/>
</dbReference>
<evidence type="ECO:0000313" key="8">
    <source>
        <dbReference type="EMBL" id="QEE20163.1"/>
    </source>
</evidence>
<dbReference type="PROSITE" id="PS50893">
    <property type="entry name" value="ABC_TRANSPORTER_2"/>
    <property type="match status" value="1"/>
</dbReference>
<dbReference type="RefSeq" id="WP_147655706.1">
    <property type="nucleotide sequence ID" value="NZ_BMFM01000001.1"/>
</dbReference>
<organism evidence="8 9">
    <name type="scientific">Paradevosia tibetensis</name>
    <dbReference type="NCBI Taxonomy" id="1447062"/>
    <lineage>
        <taxon>Bacteria</taxon>
        <taxon>Pseudomonadati</taxon>
        <taxon>Pseudomonadota</taxon>
        <taxon>Alphaproteobacteria</taxon>
        <taxon>Hyphomicrobiales</taxon>
        <taxon>Devosiaceae</taxon>
        <taxon>Paradevosia</taxon>
    </lineage>
</organism>
<dbReference type="Proteomes" id="UP000321062">
    <property type="component" value="Chromosome"/>
</dbReference>
<dbReference type="Gene3D" id="1.20.1560.10">
    <property type="entry name" value="ABC transporter type 1, transmembrane domain"/>
    <property type="match status" value="1"/>
</dbReference>
<dbReference type="GO" id="GO:0016887">
    <property type="term" value="F:ATP hydrolysis activity"/>
    <property type="evidence" value="ECO:0007669"/>
    <property type="project" value="InterPro"/>
</dbReference>
<dbReference type="GO" id="GO:0015421">
    <property type="term" value="F:ABC-type oligopeptide transporter activity"/>
    <property type="evidence" value="ECO:0007669"/>
    <property type="project" value="TreeGrafter"/>
</dbReference>
<dbReference type="InterPro" id="IPR017871">
    <property type="entry name" value="ABC_transporter-like_CS"/>
</dbReference>
<evidence type="ECO:0000256" key="7">
    <source>
        <dbReference type="ARBA" id="ARBA00023136"/>
    </source>
</evidence>
<keyword evidence="3" id="KW-0812">Transmembrane</keyword>
<keyword evidence="7" id="KW-0472">Membrane</keyword>
<dbReference type="PROSITE" id="PS00211">
    <property type="entry name" value="ABC_TRANSPORTER_1"/>
    <property type="match status" value="1"/>
</dbReference>
<keyword evidence="6" id="KW-1133">Transmembrane helix</keyword>
<dbReference type="InterPro" id="IPR039421">
    <property type="entry name" value="Type_1_exporter"/>
</dbReference>
<evidence type="ECO:0000256" key="3">
    <source>
        <dbReference type="ARBA" id="ARBA00022692"/>
    </source>
</evidence>
<dbReference type="AlphaFoldDB" id="A0A5B9DM16"/>
<dbReference type="Pfam" id="PF00005">
    <property type="entry name" value="ABC_tran"/>
    <property type="match status" value="1"/>
</dbReference>
<sequence length="585" mass="62778">MSYKLNTSGASTSTESIWVSLGRLLPLLKGEGRVIALAFGAILLTSATTLSTPLIISHIVDSFIAAGDYRGLFTWSGLLLVVFLVGLGSGYTQTRTMGGLGRRVLFNLRNALFTKLQELPVGFFNQNRAGDLISRINNDTDKLNQFFAQALMQFLGNSVLIVGAGILLLTLNPRLGAAALVPAVLVLGVTQLISGWVKRASFKSLQTLGSLSGEVQESLANFKVIVAFNRLDYFRTAFGLANDANYQASTRAGVASNLFIPLYGLASNLGQLVVLAYGITLIGQGELSVGLLIGFLLYVNNFYNPLRQIATIWASLQLALAGLDRISEVLAMTSDMKVIAAVPSASDAVLAFEDVSFHYPDGEDVLRSVSFALERGKTYAMIGPTGGGKTTTASLMARLFDPTHGRVMLDGRDIRSFTPEERAAKIGFILQEPFLFTGTVRDNIRYGNPALVSASNEELTSRLDAAGLSRLLARFDNGLDTAVTSSSDAMSLGQKQLVAFVRAALRNPELLILDEATANIDTVTEQLLDEILGQLPKTTTKVVIAHRLNTIDDADEIFFVNGGAVTRAGSMENALDMLMHGAMTS</sequence>
<keyword evidence="5 8" id="KW-0067">ATP-binding</keyword>
<proteinExistence type="inferred from homology"/>
<dbReference type="EMBL" id="CP041690">
    <property type="protein sequence ID" value="QEE20163.1"/>
    <property type="molecule type" value="Genomic_DNA"/>
</dbReference>
<gene>
    <name evidence="8" type="ORF">FNA67_08230</name>
</gene>
<dbReference type="SMART" id="SM00382">
    <property type="entry name" value="AAA"/>
    <property type="match status" value="1"/>
</dbReference>
<dbReference type="SUPFAM" id="SSF90123">
    <property type="entry name" value="ABC transporter transmembrane region"/>
    <property type="match status" value="1"/>
</dbReference>
<evidence type="ECO:0000256" key="2">
    <source>
        <dbReference type="ARBA" id="ARBA00005417"/>
    </source>
</evidence>
<evidence type="ECO:0000256" key="4">
    <source>
        <dbReference type="ARBA" id="ARBA00022741"/>
    </source>
</evidence>
<dbReference type="InterPro" id="IPR003439">
    <property type="entry name" value="ABC_transporter-like_ATP-bd"/>
</dbReference>
<dbReference type="GO" id="GO:0005886">
    <property type="term" value="C:plasma membrane"/>
    <property type="evidence" value="ECO:0007669"/>
    <property type="project" value="UniProtKB-SubCell"/>
</dbReference>
<evidence type="ECO:0000256" key="6">
    <source>
        <dbReference type="ARBA" id="ARBA00022989"/>
    </source>
</evidence>
<dbReference type="PANTHER" id="PTHR43394:SF1">
    <property type="entry name" value="ATP-BINDING CASSETTE SUB-FAMILY B MEMBER 10, MITOCHONDRIAL"/>
    <property type="match status" value="1"/>
</dbReference>
<dbReference type="PANTHER" id="PTHR43394">
    <property type="entry name" value="ATP-DEPENDENT PERMEASE MDL1, MITOCHONDRIAL"/>
    <property type="match status" value="1"/>
</dbReference>